<keyword evidence="3" id="KW-1185">Reference proteome</keyword>
<feature type="transmembrane region" description="Helical" evidence="1">
    <location>
        <begin position="15"/>
        <end position="32"/>
    </location>
</feature>
<gene>
    <name evidence="2" type="ORF">F4560_001894</name>
</gene>
<proteinExistence type="predicted"/>
<dbReference type="Proteomes" id="UP000552097">
    <property type="component" value="Unassembled WGS sequence"/>
</dbReference>
<organism evidence="2 3">
    <name type="scientific">Saccharothrix ecbatanensis</name>
    <dbReference type="NCBI Taxonomy" id="1105145"/>
    <lineage>
        <taxon>Bacteria</taxon>
        <taxon>Bacillati</taxon>
        <taxon>Actinomycetota</taxon>
        <taxon>Actinomycetes</taxon>
        <taxon>Pseudonocardiales</taxon>
        <taxon>Pseudonocardiaceae</taxon>
        <taxon>Saccharothrix</taxon>
    </lineage>
</organism>
<keyword evidence="1" id="KW-0812">Transmembrane</keyword>
<dbReference type="AlphaFoldDB" id="A0A7W9HHI6"/>
<accession>A0A7W9HHI6</accession>
<dbReference type="EMBL" id="JACHMO010000001">
    <property type="protein sequence ID" value="MBB5802126.1"/>
    <property type="molecule type" value="Genomic_DNA"/>
</dbReference>
<keyword evidence="1" id="KW-0472">Membrane</keyword>
<evidence type="ECO:0000256" key="1">
    <source>
        <dbReference type="SAM" id="Phobius"/>
    </source>
</evidence>
<protein>
    <submittedName>
        <fullName evidence="2">Uncharacterized protein</fullName>
    </submittedName>
</protein>
<evidence type="ECO:0000313" key="2">
    <source>
        <dbReference type="EMBL" id="MBB5802126.1"/>
    </source>
</evidence>
<sequence length="33" mass="3359">MAVIVPVGSWSPPCARVVLVLVVVAVVMVVLVG</sequence>
<reference evidence="2 3" key="1">
    <citation type="submission" date="2020-08" db="EMBL/GenBank/DDBJ databases">
        <title>Sequencing the genomes of 1000 actinobacteria strains.</title>
        <authorList>
            <person name="Klenk H.-P."/>
        </authorList>
    </citation>
    <scope>NUCLEOTIDE SEQUENCE [LARGE SCALE GENOMIC DNA]</scope>
    <source>
        <strain evidence="2 3">DSM 45486</strain>
    </source>
</reference>
<comment type="caution">
    <text evidence="2">The sequence shown here is derived from an EMBL/GenBank/DDBJ whole genome shotgun (WGS) entry which is preliminary data.</text>
</comment>
<evidence type="ECO:0000313" key="3">
    <source>
        <dbReference type="Proteomes" id="UP000552097"/>
    </source>
</evidence>
<name>A0A7W9HHI6_9PSEU</name>
<keyword evidence="1" id="KW-1133">Transmembrane helix</keyword>